<organism evidence="9 10">
    <name type="scientific">Roseibium aestuarii</name>
    <dbReference type="NCBI Taxonomy" id="2600299"/>
    <lineage>
        <taxon>Bacteria</taxon>
        <taxon>Pseudomonadati</taxon>
        <taxon>Pseudomonadota</taxon>
        <taxon>Alphaproteobacteria</taxon>
        <taxon>Hyphomicrobiales</taxon>
        <taxon>Stappiaceae</taxon>
        <taxon>Roseibium</taxon>
    </lineage>
</organism>
<evidence type="ECO:0000256" key="2">
    <source>
        <dbReference type="ARBA" id="ARBA00022448"/>
    </source>
</evidence>
<keyword evidence="3" id="KW-1003">Cell membrane</keyword>
<sequence length="575" mass="61267">MNTGHAGRSEHFWSGLSIAAAALVLVPLLAIGWIALTPSGDVWDHLVSTVLPDALATTLLMMAGVGSLTLIIGVGTAWLTTMCRFPGRGLFDWLLLVPLAVPTYIIAFAYVEALDYTGPVQSTLRAVMGFKTSRDYWFPEVRSLGGAILVMSFVLYPYVYLTSRAAFLLQTSSMLDVSRTLGASPLRVFLAIALPMARPAAAVGVSLALMECLNDIGAVTFFGVRTLTFSVYETWLNRSSLGGAAQLAIAMLLMVFALLWVERRARRHQRFNSGHSKQRQPSRIHLNGLAAPAALIACALPVLLGFGVPALILVEMAARRLELFSDPALHRAIGHSLQLAAIASVLTVALSVALAYGLRLRDTPVLRLAIRFSSIGYAIPGAVLAVGILTPLAALDGILGGALRALFGDLSGPLLLGSGVGLIYAYSVRFLAVSYGQIDSGFGKISPHLDMVSRTLGSTAARTLWQVHLPLLKPVLLSALLLTFVDCMKELPATVLLRPFNFDTLATTVFEAASREAFEEAALPALAIVLVGLIPVILLARTSARSFRDATSRRESLASAAASLLDRQDAPAAAE</sequence>
<dbReference type="PROSITE" id="PS50928">
    <property type="entry name" value="ABC_TM1"/>
    <property type="match status" value="2"/>
</dbReference>
<feature type="transmembrane region" description="Helical" evidence="7">
    <location>
        <begin position="144"/>
        <end position="167"/>
    </location>
</feature>
<keyword evidence="6 7" id="KW-0472">Membrane</keyword>
<feature type="transmembrane region" description="Helical" evidence="7">
    <location>
        <begin position="414"/>
        <end position="432"/>
    </location>
</feature>
<dbReference type="InterPro" id="IPR000515">
    <property type="entry name" value="MetI-like"/>
</dbReference>
<feature type="transmembrane region" description="Helical" evidence="7">
    <location>
        <begin position="241"/>
        <end position="261"/>
    </location>
</feature>
<dbReference type="PANTHER" id="PTHR30183:SF2">
    <property type="entry name" value="IRON UTILIZATION PROTEIN"/>
    <property type="match status" value="1"/>
</dbReference>
<dbReference type="Pfam" id="PF00528">
    <property type="entry name" value="BPD_transp_1"/>
    <property type="match status" value="1"/>
</dbReference>
<feature type="transmembrane region" description="Helical" evidence="7">
    <location>
        <begin position="12"/>
        <end position="35"/>
    </location>
</feature>
<accession>A0ABW4JTE2</accession>
<keyword evidence="4 7" id="KW-0812">Transmembrane</keyword>
<comment type="subcellular location">
    <subcellularLocation>
        <location evidence="1 7">Cell membrane</location>
        <topology evidence="1 7">Multi-pass membrane protein</topology>
    </subcellularLocation>
</comment>
<gene>
    <name evidence="9" type="ORF">ACFSC7_07610</name>
</gene>
<evidence type="ECO:0000256" key="4">
    <source>
        <dbReference type="ARBA" id="ARBA00022692"/>
    </source>
</evidence>
<feature type="transmembrane region" description="Helical" evidence="7">
    <location>
        <begin position="464"/>
        <end position="485"/>
    </location>
</feature>
<feature type="transmembrane region" description="Helical" evidence="7">
    <location>
        <begin position="521"/>
        <end position="540"/>
    </location>
</feature>
<evidence type="ECO:0000256" key="6">
    <source>
        <dbReference type="ARBA" id="ARBA00023136"/>
    </source>
</evidence>
<feature type="transmembrane region" description="Helical" evidence="7">
    <location>
        <begin position="368"/>
        <end position="394"/>
    </location>
</feature>
<comment type="caution">
    <text evidence="9">The sequence shown here is derived from an EMBL/GenBank/DDBJ whole genome shotgun (WGS) entry which is preliminary data.</text>
</comment>
<dbReference type="CDD" id="cd06261">
    <property type="entry name" value="TM_PBP2"/>
    <property type="match status" value="2"/>
</dbReference>
<name>A0ABW4JTE2_9HYPH</name>
<evidence type="ECO:0000256" key="1">
    <source>
        <dbReference type="ARBA" id="ARBA00004651"/>
    </source>
</evidence>
<reference evidence="10" key="1">
    <citation type="journal article" date="2019" name="Int. J. Syst. Evol. Microbiol.">
        <title>The Global Catalogue of Microorganisms (GCM) 10K type strain sequencing project: providing services to taxonomists for standard genome sequencing and annotation.</title>
        <authorList>
            <consortium name="The Broad Institute Genomics Platform"/>
            <consortium name="The Broad Institute Genome Sequencing Center for Infectious Disease"/>
            <person name="Wu L."/>
            <person name="Ma J."/>
        </authorList>
    </citation>
    <scope>NUCLEOTIDE SEQUENCE [LARGE SCALE GENOMIC DNA]</scope>
    <source>
        <strain evidence="10">JCM 3369</strain>
    </source>
</reference>
<feature type="transmembrane region" description="Helical" evidence="7">
    <location>
        <begin position="289"/>
        <end position="312"/>
    </location>
</feature>
<keyword evidence="5 7" id="KW-1133">Transmembrane helix</keyword>
<evidence type="ECO:0000259" key="8">
    <source>
        <dbReference type="PROSITE" id="PS50928"/>
    </source>
</evidence>
<feature type="domain" description="ABC transmembrane type-1" evidence="8">
    <location>
        <begin position="333"/>
        <end position="539"/>
    </location>
</feature>
<dbReference type="EMBL" id="JBHUFA010000001">
    <property type="protein sequence ID" value="MFD1695379.1"/>
    <property type="molecule type" value="Genomic_DNA"/>
</dbReference>
<feature type="transmembrane region" description="Helical" evidence="7">
    <location>
        <begin position="91"/>
        <end position="111"/>
    </location>
</feature>
<comment type="similarity">
    <text evidence="7">Belongs to the binding-protein-dependent transport system permease family.</text>
</comment>
<evidence type="ECO:0000313" key="9">
    <source>
        <dbReference type="EMBL" id="MFD1695379.1"/>
    </source>
</evidence>
<dbReference type="PANTHER" id="PTHR30183">
    <property type="entry name" value="MOLYBDENUM TRANSPORT SYSTEM PERMEASE PROTEIN MODB"/>
    <property type="match status" value="1"/>
</dbReference>
<dbReference type="Gene3D" id="1.10.3720.10">
    <property type="entry name" value="MetI-like"/>
    <property type="match status" value="2"/>
</dbReference>
<keyword evidence="2 7" id="KW-0813">Transport</keyword>
<dbReference type="Proteomes" id="UP001597327">
    <property type="component" value="Unassembled WGS sequence"/>
</dbReference>
<feature type="transmembrane region" description="Helical" evidence="7">
    <location>
        <begin position="55"/>
        <end position="79"/>
    </location>
</feature>
<evidence type="ECO:0000313" key="10">
    <source>
        <dbReference type="Proteomes" id="UP001597327"/>
    </source>
</evidence>
<dbReference type="InterPro" id="IPR035906">
    <property type="entry name" value="MetI-like_sf"/>
</dbReference>
<feature type="domain" description="ABC transmembrane type-1" evidence="8">
    <location>
        <begin position="55"/>
        <end position="262"/>
    </location>
</feature>
<evidence type="ECO:0000256" key="3">
    <source>
        <dbReference type="ARBA" id="ARBA00022475"/>
    </source>
</evidence>
<proteinExistence type="inferred from homology"/>
<evidence type="ECO:0000256" key="5">
    <source>
        <dbReference type="ARBA" id="ARBA00022989"/>
    </source>
</evidence>
<protein>
    <submittedName>
        <fullName evidence="9">ABC transporter permease</fullName>
    </submittedName>
</protein>
<dbReference type="SUPFAM" id="SSF161098">
    <property type="entry name" value="MetI-like"/>
    <property type="match status" value="2"/>
</dbReference>
<evidence type="ECO:0000256" key="7">
    <source>
        <dbReference type="RuleBase" id="RU363032"/>
    </source>
</evidence>
<keyword evidence="10" id="KW-1185">Reference proteome</keyword>
<feature type="transmembrane region" description="Helical" evidence="7">
    <location>
        <begin position="188"/>
        <end position="210"/>
    </location>
</feature>
<feature type="transmembrane region" description="Helical" evidence="7">
    <location>
        <begin position="332"/>
        <end position="356"/>
    </location>
</feature>
<dbReference type="RefSeq" id="WP_208998610.1">
    <property type="nucleotide sequence ID" value="NZ_JBHUFA010000001.1"/>
</dbReference>